<evidence type="ECO:0000313" key="3">
    <source>
        <dbReference type="Proteomes" id="UP000241769"/>
    </source>
</evidence>
<dbReference type="GO" id="GO:0016788">
    <property type="term" value="F:hydrolase activity, acting on ester bonds"/>
    <property type="evidence" value="ECO:0007669"/>
    <property type="project" value="TreeGrafter"/>
</dbReference>
<dbReference type="CDD" id="cd07383">
    <property type="entry name" value="MPP_Dcr2"/>
    <property type="match status" value="1"/>
</dbReference>
<name>A0A2P6NK93_9EUKA</name>
<dbReference type="InterPro" id="IPR004843">
    <property type="entry name" value="Calcineurin-like_PHP"/>
</dbReference>
<gene>
    <name evidence="2" type="ORF">PROFUN_07640</name>
</gene>
<dbReference type="Pfam" id="PF00149">
    <property type="entry name" value="Metallophos"/>
    <property type="match status" value="1"/>
</dbReference>
<sequence>MQGPNSHGPRQFSPLVRRINRDAHPLFSFKSHRSSGGNVIVPRQPRPPDTLKFKDDGTFKIMQITDLHVGEDQHTWWGRFQDLLTKSTQNFLLDRELPDLAIFSGDLITAHSINNTERVTHYWAKALKPVIDRGIPFASTFGNHDADDGALNTRHRLMEFDMKQSGSWTREGPRDIEGLTNYVLPIYDSSGEKVQVLLYVMDSGDSNDDRISKAQVKWVKSTAKEWKDKMGRHLPSLAFFHIALPEYKKIWACDKTYGLKDDVINTVRDNNGLLDLFRTINTQGVFVGHDHGIDFCGDEKGVLLCYGRHTGYGGYGGWMRGTRMVQFRGEEWKTWVTTERGQVIPLDRAEEHIPSRSDCEEWREAEERKGSK</sequence>
<dbReference type="InParanoid" id="A0A2P6NK93"/>
<feature type="domain" description="Calcineurin-like phosphoesterase" evidence="1">
    <location>
        <begin position="59"/>
        <end position="291"/>
    </location>
</feature>
<dbReference type="Gene3D" id="3.60.21.10">
    <property type="match status" value="1"/>
</dbReference>
<dbReference type="EMBL" id="MDYQ01000065">
    <property type="protein sequence ID" value="PRP84339.1"/>
    <property type="molecule type" value="Genomic_DNA"/>
</dbReference>
<evidence type="ECO:0000313" key="2">
    <source>
        <dbReference type="EMBL" id="PRP84339.1"/>
    </source>
</evidence>
<dbReference type="SUPFAM" id="SSF56300">
    <property type="entry name" value="Metallo-dependent phosphatases"/>
    <property type="match status" value="1"/>
</dbReference>
<accession>A0A2P6NK93</accession>
<dbReference type="Proteomes" id="UP000241769">
    <property type="component" value="Unassembled WGS sequence"/>
</dbReference>
<dbReference type="AlphaFoldDB" id="A0A2P6NK93"/>
<dbReference type="PANTHER" id="PTHR32440:SF11">
    <property type="entry name" value="METALLOPHOSPHOESTERASE DOMAIN-CONTAINING PROTEIN"/>
    <property type="match status" value="1"/>
</dbReference>
<protein>
    <submittedName>
        <fullName evidence="2">Metallophosphoesterase</fullName>
    </submittedName>
</protein>
<reference evidence="2 3" key="1">
    <citation type="journal article" date="2018" name="Genome Biol. Evol.">
        <title>Multiple Roots of Fruiting Body Formation in Amoebozoa.</title>
        <authorList>
            <person name="Hillmann F."/>
            <person name="Forbes G."/>
            <person name="Novohradska S."/>
            <person name="Ferling I."/>
            <person name="Riege K."/>
            <person name="Groth M."/>
            <person name="Westermann M."/>
            <person name="Marz M."/>
            <person name="Spaller T."/>
            <person name="Winckler T."/>
            <person name="Schaap P."/>
            <person name="Glockner G."/>
        </authorList>
    </citation>
    <scope>NUCLEOTIDE SEQUENCE [LARGE SCALE GENOMIC DNA]</scope>
    <source>
        <strain evidence="2 3">Jena</strain>
    </source>
</reference>
<dbReference type="PANTHER" id="PTHR32440">
    <property type="entry name" value="PHOSPHATASE DCR2-RELATED-RELATED"/>
    <property type="match status" value="1"/>
</dbReference>
<keyword evidence="3" id="KW-1185">Reference proteome</keyword>
<comment type="caution">
    <text evidence="2">The sequence shown here is derived from an EMBL/GenBank/DDBJ whole genome shotgun (WGS) entry which is preliminary data.</text>
</comment>
<dbReference type="GO" id="GO:0005737">
    <property type="term" value="C:cytoplasm"/>
    <property type="evidence" value="ECO:0007669"/>
    <property type="project" value="TreeGrafter"/>
</dbReference>
<dbReference type="STRING" id="1890364.A0A2P6NK93"/>
<organism evidence="2 3">
    <name type="scientific">Planoprotostelium fungivorum</name>
    <dbReference type="NCBI Taxonomy" id="1890364"/>
    <lineage>
        <taxon>Eukaryota</taxon>
        <taxon>Amoebozoa</taxon>
        <taxon>Evosea</taxon>
        <taxon>Variosea</taxon>
        <taxon>Cavosteliida</taxon>
        <taxon>Cavosteliaceae</taxon>
        <taxon>Planoprotostelium</taxon>
    </lineage>
</organism>
<evidence type="ECO:0000259" key="1">
    <source>
        <dbReference type="Pfam" id="PF00149"/>
    </source>
</evidence>
<dbReference type="OrthoDB" id="783096at2759"/>
<proteinExistence type="predicted"/>
<dbReference type="InterPro" id="IPR029052">
    <property type="entry name" value="Metallo-depent_PP-like"/>
</dbReference>